<accession>A0A3M7P432</accession>
<keyword evidence="7 11" id="KW-0406">Ion transport</keyword>
<gene>
    <name evidence="13" type="ORF">BpHYR1_001838</name>
</gene>
<dbReference type="GO" id="GO:0015280">
    <property type="term" value="F:ligand-gated sodium channel activity"/>
    <property type="evidence" value="ECO:0007669"/>
    <property type="project" value="TreeGrafter"/>
</dbReference>
<keyword evidence="14" id="KW-1185">Reference proteome</keyword>
<dbReference type="PANTHER" id="PTHR11690">
    <property type="entry name" value="AMILORIDE-SENSITIVE SODIUM CHANNEL-RELATED"/>
    <property type="match status" value="1"/>
</dbReference>
<keyword evidence="9 11" id="KW-0739">Sodium transport</keyword>
<comment type="subcellular location">
    <subcellularLocation>
        <location evidence="1">Membrane</location>
        <topology evidence="1">Multi-pass membrane protein</topology>
    </subcellularLocation>
</comment>
<dbReference type="Proteomes" id="UP000276133">
    <property type="component" value="Unassembled WGS sequence"/>
</dbReference>
<comment type="similarity">
    <text evidence="11">Belongs to the amiloride-sensitive sodium channel (TC 1.A.6) family.</text>
</comment>
<dbReference type="PANTHER" id="PTHR11690:SF248">
    <property type="entry name" value="PICKPOCKET 17, ISOFORM A"/>
    <property type="match status" value="1"/>
</dbReference>
<comment type="caution">
    <text evidence="13">The sequence shown here is derived from an EMBL/GenBank/DDBJ whole genome shotgun (WGS) entry which is preliminary data.</text>
</comment>
<keyword evidence="6" id="KW-0915">Sodium</keyword>
<dbReference type="PRINTS" id="PR01078">
    <property type="entry name" value="AMINACHANNEL"/>
</dbReference>
<dbReference type="Pfam" id="PF00858">
    <property type="entry name" value="ASC"/>
    <property type="match status" value="1"/>
</dbReference>
<evidence type="ECO:0000256" key="1">
    <source>
        <dbReference type="ARBA" id="ARBA00004141"/>
    </source>
</evidence>
<dbReference type="EMBL" id="REGN01013625">
    <property type="protein sequence ID" value="RMZ93689.1"/>
    <property type="molecule type" value="Genomic_DNA"/>
</dbReference>
<dbReference type="PROSITE" id="PS01206">
    <property type="entry name" value="ASC"/>
    <property type="match status" value="1"/>
</dbReference>
<sequence length="462" mass="52619">MDLKKKAELKLSLKNALKDVVLSSTSHGIPNIIRSSHISLKVLWTCFTVLSAGACAYLITEAIITYFKYEVTTKTRVIYEYKPFFPTVTICNVNQFTSNLSENFIKNHERILLSDNPLERSAETKANILSKSPEFEKWKNLYGDPLEKLIVNCEFNLEKCNTTNFKFFLHPFYGNCYQFNSGYNQNGEPVDIELSMTSDKRQGLRLILNVSVPESLQFLSPSSGAMVFLHNQSTYPLMVNEISLSPRAETSIAFSRVYFESQQRPYSNCNAQANDANNNFSDVFKLVHANTIKYTQTLCVFQCFQRLIVNECKCFVSFYPSFFDAAPCSNQSQRSCANKNFEMFKKEDYFEKVCLEDCPLECDGMWFDTTVSSNQFTNLKFKQALQNYDGPGAVYFNKSINMEDLVAANIHFKSLNYIKITENPTIDIVGLISSIGGVAGLFLGISMLTLVEIFECLMQVFF</sequence>
<dbReference type="InterPro" id="IPR020903">
    <property type="entry name" value="ENaC_CS"/>
</dbReference>
<keyword evidence="2 11" id="KW-0813">Transport</keyword>
<proteinExistence type="inferred from homology"/>
<evidence type="ECO:0000313" key="14">
    <source>
        <dbReference type="Proteomes" id="UP000276133"/>
    </source>
</evidence>
<dbReference type="InterPro" id="IPR001873">
    <property type="entry name" value="ENaC"/>
</dbReference>
<dbReference type="GO" id="GO:0005886">
    <property type="term" value="C:plasma membrane"/>
    <property type="evidence" value="ECO:0007669"/>
    <property type="project" value="TreeGrafter"/>
</dbReference>
<evidence type="ECO:0000256" key="5">
    <source>
        <dbReference type="ARBA" id="ARBA00022989"/>
    </source>
</evidence>
<evidence type="ECO:0000256" key="8">
    <source>
        <dbReference type="ARBA" id="ARBA00023136"/>
    </source>
</evidence>
<reference evidence="13 14" key="1">
    <citation type="journal article" date="2018" name="Sci. Rep.">
        <title>Genomic signatures of local adaptation to the degree of environmental predictability in rotifers.</title>
        <authorList>
            <person name="Franch-Gras L."/>
            <person name="Hahn C."/>
            <person name="Garcia-Roger E.M."/>
            <person name="Carmona M.J."/>
            <person name="Serra M."/>
            <person name="Gomez A."/>
        </authorList>
    </citation>
    <scope>NUCLEOTIDE SEQUENCE [LARGE SCALE GENOMIC DNA]</scope>
    <source>
        <strain evidence="13">HYR1</strain>
    </source>
</reference>
<evidence type="ECO:0000256" key="11">
    <source>
        <dbReference type="RuleBase" id="RU000679"/>
    </source>
</evidence>
<dbReference type="AlphaFoldDB" id="A0A3M7P432"/>
<organism evidence="13 14">
    <name type="scientific">Brachionus plicatilis</name>
    <name type="common">Marine rotifer</name>
    <name type="synonym">Brachionus muelleri</name>
    <dbReference type="NCBI Taxonomy" id="10195"/>
    <lineage>
        <taxon>Eukaryota</taxon>
        <taxon>Metazoa</taxon>
        <taxon>Spiralia</taxon>
        <taxon>Gnathifera</taxon>
        <taxon>Rotifera</taxon>
        <taxon>Eurotatoria</taxon>
        <taxon>Monogononta</taxon>
        <taxon>Pseudotrocha</taxon>
        <taxon>Ploima</taxon>
        <taxon>Brachionidae</taxon>
        <taxon>Brachionus</taxon>
    </lineage>
</organism>
<evidence type="ECO:0000256" key="9">
    <source>
        <dbReference type="ARBA" id="ARBA00023201"/>
    </source>
</evidence>
<dbReference type="Gene3D" id="2.60.470.10">
    <property type="entry name" value="Acid-sensing ion channels like domains"/>
    <property type="match status" value="1"/>
</dbReference>
<evidence type="ECO:0000256" key="12">
    <source>
        <dbReference type="SAM" id="Phobius"/>
    </source>
</evidence>
<protein>
    <submittedName>
        <fullName evidence="13">Acid-sensing ion channel 1 isoform X2</fullName>
    </submittedName>
</protein>
<keyword evidence="5 12" id="KW-1133">Transmembrane helix</keyword>
<feature type="transmembrane region" description="Helical" evidence="12">
    <location>
        <begin position="42"/>
        <end position="67"/>
    </location>
</feature>
<evidence type="ECO:0000256" key="10">
    <source>
        <dbReference type="ARBA" id="ARBA00023303"/>
    </source>
</evidence>
<feature type="non-terminal residue" evidence="13">
    <location>
        <position position="462"/>
    </location>
</feature>
<keyword evidence="4 11" id="KW-0812">Transmembrane</keyword>
<keyword evidence="3 11" id="KW-0894">Sodium channel</keyword>
<dbReference type="Gene3D" id="1.10.287.770">
    <property type="entry name" value="YojJ-like"/>
    <property type="match status" value="1"/>
</dbReference>
<feature type="transmembrane region" description="Helical" evidence="12">
    <location>
        <begin position="428"/>
        <end position="451"/>
    </location>
</feature>
<evidence type="ECO:0000256" key="2">
    <source>
        <dbReference type="ARBA" id="ARBA00022448"/>
    </source>
</evidence>
<keyword evidence="10 11" id="KW-0407">Ion channel</keyword>
<evidence type="ECO:0000256" key="4">
    <source>
        <dbReference type="ARBA" id="ARBA00022692"/>
    </source>
</evidence>
<dbReference type="OrthoDB" id="10051479at2759"/>
<evidence type="ECO:0000256" key="6">
    <source>
        <dbReference type="ARBA" id="ARBA00023053"/>
    </source>
</evidence>
<name>A0A3M7P432_BRAPC</name>
<evidence type="ECO:0000256" key="7">
    <source>
        <dbReference type="ARBA" id="ARBA00023065"/>
    </source>
</evidence>
<keyword evidence="8 12" id="KW-0472">Membrane</keyword>
<evidence type="ECO:0000313" key="13">
    <source>
        <dbReference type="EMBL" id="RMZ93689.1"/>
    </source>
</evidence>
<evidence type="ECO:0000256" key="3">
    <source>
        <dbReference type="ARBA" id="ARBA00022461"/>
    </source>
</evidence>